<dbReference type="EMBL" id="CP003350">
    <property type="protein sequence ID" value="AFC87301.1"/>
    <property type="molecule type" value="Genomic_DNA"/>
</dbReference>
<dbReference type="PANTHER" id="PTHR30146">
    <property type="entry name" value="LACI-RELATED TRANSCRIPTIONAL REPRESSOR"/>
    <property type="match status" value="1"/>
</dbReference>
<accession>H8L2U5</accession>
<dbReference type="InterPro" id="IPR028082">
    <property type="entry name" value="Peripla_BP_I"/>
</dbReference>
<dbReference type="SUPFAM" id="SSF47413">
    <property type="entry name" value="lambda repressor-like DNA-binding domains"/>
    <property type="match status" value="1"/>
</dbReference>
<keyword evidence="3" id="KW-0238">DNA-binding</keyword>
<name>H8L2U5_FRAAD</name>
<sequence length="330" mass="35998">MPPQRLKLTDIARLAGVSRATASYVINGQARARRISDETINHVMAVVERSGFRIDAQAAALRRGASRTLGLIVPDLENASYARLTKLIERGSRQQGYQLLITDSDDEPATERELALSLRAQGCAALIVATSLPDASDFYAPLQDSGLPVIALDRPMDPERFICVVSDNEAAAEQLTRSLLTPLPASLAWLDAMPQLGITLERRQGFAAAVAGLPVRSFRLCGQRYDRASGLLLGRQLLQAPLPEAIVTASYPLLAGLFDAFLETGQGLPQQLRIATFGDDRLLDFIPLPVHSMPQRHAAIAEMVLECAIAATLKHYFPGRQTVSRQLRLR</sequence>
<feature type="domain" description="HTH lacI-type" evidence="5">
    <location>
        <begin position="6"/>
        <end position="63"/>
    </location>
</feature>
<reference evidence="6" key="1">
    <citation type="submission" date="2012-02" db="EMBL/GenBank/DDBJ databases">
        <title>The complete genome of Frateuria aurantia DSM 6220.</title>
        <authorList>
            <consortium name="US DOE Joint Genome Institute (JGI-PGF)"/>
            <person name="Lucas S."/>
            <person name="Copeland A."/>
            <person name="Lapidus A."/>
            <person name="Glavina del Rio T."/>
            <person name="Dalin E."/>
            <person name="Tice H."/>
            <person name="Bruce D."/>
            <person name="Goodwin L."/>
            <person name="Pitluck S."/>
            <person name="Peters L."/>
            <person name="Ovchinnikova G."/>
            <person name="Teshima H."/>
            <person name="Kyrpides N."/>
            <person name="Mavromatis K."/>
            <person name="Ivanova N."/>
            <person name="Brettin T."/>
            <person name="Detter J.C."/>
            <person name="Han C."/>
            <person name="Larimer F."/>
            <person name="Land M."/>
            <person name="Hauser L."/>
            <person name="Markowitz V."/>
            <person name="Cheng J.-F."/>
            <person name="Hugenholtz P."/>
            <person name="Woyke T."/>
            <person name="Wu D."/>
            <person name="Brambilla E."/>
            <person name="Klenk H.-P."/>
            <person name="Eisen J.A."/>
        </authorList>
    </citation>
    <scope>NUCLEOTIDE SEQUENCE</scope>
    <source>
        <strain evidence="6">DSM 6220</strain>
    </source>
</reference>
<dbReference type="Proteomes" id="UP000005234">
    <property type="component" value="Chromosome"/>
</dbReference>
<dbReference type="PANTHER" id="PTHR30146:SF45">
    <property type="entry name" value="CATABOLITE REPRESSOR_ACTIVATOR"/>
    <property type="match status" value="1"/>
</dbReference>
<evidence type="ECO:0000256" key="3">
    <source>
        <dbReference type="ARBA" id="ARBA00023125"/>
    </source>
</evidence>
<dbReference type="eggNOG" id="COG1609">
    <property type="taxonomic scope" value="Bacteria"/>
</dbReference>
<evidence type="ECO:0000256" key="1">
    <source>
        <dbReference type="ARBA" id="ARBA00022491"/>
    </source>
</evidence>
<dbReference type="InterPro" id="IPR010982">
    <property type="entry name" value="Lambda_DNA-bd_dom_sf"/>
</dbReference>
<dbReference type="Gene3D" id="1.10.260.40">
    <property type="entry name" value="lambda repressor-like DNA-binding domains"/>
    <property type="match status" value="1"/>
</dbReference>
<dbReference type="CDD" id="cd01392">
    <property type="entry name" value="HTH_LacI"/>
    <property type="match status" value="1"/>
</dbReference>
<protein>
    <submittedName>
        <fullName evidence="6">Transcriptional regulator</fullName>
    </submittedName>
</protein>
<dbReference type="Pfam" id="PF00356">
    <property type="entry name" value="LacI"/>
    <property type="match status" value="1"/>
</dbReference>
<evidence type="ECO:0000259" key="5">
    <source>
        <dbReference type="PROSITE" id="PS50932"/>
    </source>
</evidence>
<evidence type="ECO:0000256" key="2">
    <source>
        <dbReference type="ARBA" id="ARBA00023015"/>
    </source>
</evidence>
<keyword evidence="7" id="KW-1185">Reference proteome</keyword>
<dbReference type="HOGENOM" id="CLU_037628_6_0_6"/>
<dbReference type="STRING" id="767434.Fraau_2971"/>
<dbReference type="Gene3D" id="3.40.50.2300">
    <property type="match status" value="2"/>
</dbReference>
<keyword evidence="1" id="KW-0678">Repressor</keyword>
<dbReference type="Pfam" id="PF00532">
    <property type="entry name" value="Peripla_BP_1"/>
    <property type="match status" value="1"/>
</dbReference>
<dbReference type="SUPFAM" id="SSF53822">
    <property type="entry name" value="Periplasmic binding protein-like I"/>
    <property type="match status" value="1"/>
</dbReference>
<gene>
    <name evidence="6" type="ordered locus">Fraau_2971</name>
</gene>
<dbReference type="GO" id="GO:0003700">
    <property type="term" value="F:DNA-binding transcription factor activity"/>
    <property type="evidence" value="ECO:0007669"/>
    <property type="project" value="TreeGrafter"/>
</dbReference>
<dbReference type="PROSITE" id="PS50932">
    <property type="entry name" value="HTH_LACI_2"/>
    <property type="match status" value="1"/>
</dbReference>
<dbReference type="NCBIfam" id="NF008452">
    <property type="entry name" value="PRK11303.1"/>
    <property type="match status" value="1"/>
</dbReference>
<evidence type="ECO:0000313" key="7">
    <source>
        <dbReference type="Proteomes" id="UP000005234"/>
    </source>
</evidence>
<keyword evidence="2" id="KW-0805">Transcription regulation</keyword>
<keyword evidence="4" id="KW-0804">Transcription</keyword>
<dbReference type="SMART" id="SM00354">
    <property type="entry name" value="HTH_LACI"/>
    <property type="match status" value="1"/>
</dbReference>
<dbReference type="RefSeq" id="WP_014404304.1">
    <property type="nucleotide sequence ID" value="NC_017033.1"/>
</dbReference>
<evidence type="ECO:0000256" key="4">
    <source>
        <dbReference type="ARBA" id="ARBA00023163"/>
    </source>
</evidence>
<dbReference type="InterPro" id="IPR000843">
    <property type="entry name" value="HTH_LacI"/>
</dbReference>
<organism evidence="6 7">
    <name type="scientific">Frateuria aurantia (strain ATCC 33424 / DSM 6220 / KCTC 2777 / LMG 1558 / NBRC 3245 / NCIMB 13370)</name>
    <name type="common">Acetobacter aurantius</name>
    <dbReference type="NCBI Taxonomy" id="767434"/>
    <lineage>
        <taxon>Bacteria</taxon>
        <taxon>Pseudomonadati</taxon>
        <taxon>Pseudomonadota</taxon>
        <taxon>Gammaproteobacteria</taxon>
        <taxon>Lysobacterales</taxon>
        <taxon>Rhodanobacteraceae</taxon>
        <taxon>Frateuria</taxon>
    </lineage>
</organism>
<proteinExistence type="predicted"/>
<dbReference type="GO" id="GO:0000976">
    <property type="term" value="F:transcription cis-regulatory region binding"/>
    <property type="evidence" value="ECO:0007669"/>
    <property type="project" value="TreeGrafter"/>
</dbReference>
<dbReference type="PROSITE" id="PS00356">
    <property type="entry name" value="HTH_LACI_1"/>
    <property type="match status" value="1"/>
</dbReference>
<evidence type="ECO:0000313" key="6">
    <source>
        <dbReference type="EMBL" id="AFC87301.1"/>
    </source>
</evidence>
<dbReference type="AlphaFoldDB" id="H8L2U5"/>
<dbReference type="KEGG" id="fau:Fraau_2971"/>
<dbReference type="InterPro" id="IPR001761">
    <property type="entry name" value="Peripla_BP/Lac1_sug-bd_dom"/>
</dbReference>